<sequence>MPVQINEVIIRAVVDAPGNGNSPSSQSSAQSSNTDGDSDAEIAERILEIIREKLER</sequence>
<feature type="region of interest" description="Disordered" evidence="1">
    <location>
        <begin position="15"/>
        <end position="41"/>
    </location>
</feature>
<evidence type="ECO:0000313" key="3">
    <source>
        <dbReference type="Proteomes" id="UP000190961"/>
    </source>
</evidence>
<evidence type="ECO:0000256" key="1">
    <source>
        <dbReference type="SAM" id="MobiDB-lite"/>
    </source>
</evidence>
<protein>
    <submittedName>
        <fullName evidence="2">Uncharacterized protein</fullName>
    </submittedName>
</protein>
<dbReference type="STRING" id="688867.SAMN05660236_2533"/>
<feature type="compositionally biased region" description="Low complexity" evidence="1">
    <location>
        <begin position="16"/>
        <end position="32"/>
    </location>
</feature>
<name>A0A1T5KRT1_9BACT</name>
<keyword evidence="3" id="KW-1185">Reference proteome</keyword>
<dbReference type="Proteomes" id="UP000190961">
    <property type="component" value="Unassembled WGS sequence"/>
</dbReference>
<reference evidence="2 3" key="1">
    <citation type="submission" date="2017-02" db="EMBL/GenBank/DDBJ databases">
        <authorList>
            <person name="Peterson S.W."/>
        </authorList>
    </citation>
    <scope>NUCLEOTIDE SEQUENCE [LARGE SCALE GENOMIC DNA]</scope>
    <source>
        <strain evidence="2 3">DSM 25262</strain>
    </source>
</reference>
<accession>A0A1T5KRT1</accession>
<dbReference type="Pfam" id="PF19265">
    <property type="entry name" value="DUF5908"/>
    <property type="match status" value="1"/>
</dbReference>
<evidence type="ECO:0000313" key="2">
    <source>
        <dbReference type="EMBL" id="SKC66387.1"/>
    </source>
</evidence>
<dbReference type="RefSeq" id="WP_159453689.1">
    <property type="nucleotide sequence ID" value="NZ_FUZU01000001.1"/>
</dbReference>
<proteinExistence type="predicted"/>
<gene>
    <name evidence="2" type="ORF">SAMN05660236_2533</name>
</gene>
<dbReference type="AlphaFoldDB" id="A0A1T5KRT1"/>
<dbReference type="InterPro" id="IPR045459">
    <property type="entry name" value="DUF5908"/>
</dbReference>
<dbReference type="EMBL" id="FUZU01000001">
    <property type="protein sequence ID" value="SKC66387.1"/>
    <property type="molecule type" value="Genomic_DNA"/>
</dbReference>
<organism evidence="2 3">
    <name type="scientific">Ohtaekwangia koreensis</name>
    <dbReference type="NCBI Taxonomy" id="688867"/>
    <lineage>
        <taxon>Bacteria</taxon>
        <taxon>Pseudomonadati</taxon>
        <taxon>Bacteroidota</taxon>
        <taxon>Cytophagia</taxon>
        <taxon>Cytophagales</taxon>
        <taxon>Fulvivirgaceae</taxon>
        <taxon>Ohtaekwangia</taxon>
    </lineage>
</organism>